<evidence type="ECO:0000256" key="1">
    <source>
        <dbReference type="SAM" id="SignalP"/>
    </source>
</evidence>
<dbReference type="AlphaFoldDB" id="A0A068RP79"/>
<dbReference type="VEuPathDB" id="FungiDB:LCOR_02476.1"/>
<keyword evidence="3" id="KW-1185">Reference proteome</keyword>
<feature type="signal peptide" evidence="1">
    <location>
        <begin position="1"/>
        <end position="21"/>
    </location>
</feature>
<evidence type="ECO:0000313" key="3">
    <source>
        <dbReference type="Proteomes" id="UP000027586"/>
    </source>
</evidence>
<sequence length="90" mass="9343">MVKSILLALGAIVLVTNVVSADDSSSALPNCSCKDDQFTMSCCNGVGEASDNECKLFNAGSVPGFKSCCMRLTGKRGDGAFDCKDEYGSS</sequence>
<evidence type="ECO:0000313" key="2">
    <source>
        <dbReference type="EMBL" id="CDH50781.1"/>
    </source>
</evidence>
<dbReference type="OrthoDB" id="10356527at2759"/>
<proteinExistence type="predicted"/>
<dbReference type="EMBL" id="CBTN010000007">
    <property type="protein sequence ID" value="CDH50781.1"/>
    <property type="molecule type" value="Genomic_DNA"/>
</dbReference>
<keyword evidence="1" id="KW-0732">Signal</keyword>
<protein>
    <submittedName>
        <fullName evidence="2">Uncharacterized protein</fullName>
    </submittedName>
</protein>
<organism evidence="2 3">
    <name type="scientific">Lichtheimia corymbifera JMRC:FSU:9682</name>
    <dbReference type="NCBI Taxonomy" id="1263082"/>
    <lineage>
        <taxon>Eukaryota</taxon>
        <taxon>Fungi</taxon>
        <taxon>Fungi incertae sedis</taxon>
        <taxon>Mucoromycota</taxon>
        <taxon>Mucoromycotina</taxon>
        <taxon>Mucoromycetes</taxon>
        <taxon>Mucorales</taxon>
        <taxon>Lichtheimiaceae</taxon>
        <taxon>Lichtheimia</taxon>
    </lineage>
</organism>
<dbReference type="Proteomes" id="UP000027586">
    <property type="component" value="Unassembled WGS sequence"/>
</dbReference>
<accession>A0A068RP79</accession>
<name>A0A068RP79_9FUNG</name>
<comment type="caution">
    <text evidence="2">The sequence shown here is derived from an EMBL/GenBank/DDBJ whole genome shotgun (WGS) entry which is preliminary data.</text>
</comment>
<reference evidence="2" key="1">
    <citation type="submission" date="2013-08" db="EMBL/GenBank/DDBJ databases">
        <title>Gene expansion shapes genome architecture in the human pathogen Lichtheimia corymbifera: an evolutionary genomics analysis in the ancient terrestrial Mucorales (Mucoromycotina).</title>
        <authorList>
            <person name="Schwartze V.U."/>
            <person name="Winter S."/>
            <person name="Shelest E."/>
            <person name="Marcet-Houben M."/>
            <person name="Horn F."/>
            <person name="Wehner S."/>
            <person name="Hoffmann K."/>
            <person name="Riege K."/>
            <person name="Sammeth M."/>
            <person name="Nowrousian M."/>
            <person name="Valiante V."/>
            <person name="Linde J."/>
            <person name="Jacobsen I.D."/>
            <person name="Marz M."/>
            <person name="Brakhage A.A."/>
            <person name="Gabaldon T."/>
            <person name="Bocker S."/>
            <person name="Voigt K."/>
        </authorList>
    </citation>
    <scope>NUCLEOTIDE SEQUENCE [LARGE SCALE GENOMIC DNA]</scope>
    <source>
        <strain evidence="2">FSU 9682</strain>
    </source>
</reference>
<feature type="chain" id="PRO_5001655036" evidence="1">
    <location>
        <begin position="22"/>
        <end position="90"/>
    </location>
</feature>
<gene>
    <name evidence="2" type="ORF">LCOR_02476.1</name>
</gene>